<dbReference type="GO" id="GO:0005546">
    <property type="term" value="F:phosphatidylinositol-4,5-bisphosphate binding"/>
    <property type="evidence" value="ECO:0007669"/>
    <property type="project" value="TreeGrafter"/>
</dbReference>
<reference evidence="5" key="3">
    <citation type="submission" date="2016-07" db="EMBL/GenBank/DDBJ databases">
        <title>Evolution of pathogenesis and genome organization in the Tremellales.</title>
        <authorList>
            <person name="Cuomo C."/>
            <person name="Litvintseva A."/>
            <person name="Heitman J."/>
            <person name="Chen Y."/>
            <person name="Sun S."/>
            <person name="Springer D."/>
            <person name="Dromer F."/>
            <person name="Young S."/>
            <person name="Zeng Q."/>
            <person name="Chapman S."/>
            <person name="Gujja S."/>
            <person name="Saif S."/>
            <person name="Birren B."/>
        </authorList>
    </citation>
    <scope>NUCLEOTIDE SEQUENCE</scope>
    <source>
        <strain evidence="5">CBS 10737</strain>
    </source>
</reference>
<dbReference type="RefSeq" id="XP_019008404.1">
    <property type="nucleotide sequence ID" value="XM_019158658.1"/>
</dbReference>
<dbReference type="InterPro" id="IPR008828">
    <property type="entry name" value="Sin1/Avo1"/>
</dbReference>
<dbReference type="AlphaFoldDB" id="A0A1B9HV83"/>
<feature type="compositionally biased region" description="Polar residues" evidence="2">
    <location>
        <begin position="124"/>
        <end position="151"/>
    </location>
</feature>
<reference evidence="5" key="1">
    <citation type="submission" date="2013-07" db="EMBL/GenBank/DDBJ databases">
        <title>The Genome Sequence of Cryptococcus pinus CBS10737.</title>
        <authorList>
            <consortium name="The Broad Institute Genome Sequencing Platform"/>
            <person name="Cuomo C."/>
            <person name="Litvintseva A."/>
            <person name="Chen Y."/>
            <person name="Heitman J."/>
            <person name="Sun S."/>
            <person name="Springer D."/>
            <person name="Dromer F."/>
            <person name="Young S.K."/>
            <person name="Zeng Q."/>
            <person name="Gargeya S."/>
            <person name="Fitzgerald M."/>
            <person name="Abouelleil A."/>
            <person name="Alvarado L."/>
            <person name="Berlin A.M."/>
            <person name="Chapman S.B."/>
            <person name="Dewar J."/>
            <person name="Goldberg J."/>
            <person name="Griggs A."/>
            <person name="Gujja S."/>
            <person name="Hansen M."/>
            <person name="Howarth C."/>
            <person name="Imamovic A."/>
            <person name="Larimer J."/>
            <person name="McCowan C."/>
            <person name="Murphy C."/>
            <person name="Pearson M."/>
            <person name="Priest M."/>
            <person name="Roberts A."/>
            <person name="Saif S."/>
            <person name="Shea T."/>
            <person name="Sykes S."/>
            <person name="Wortman J."/>
            <person name="Nusbaum C."/>
            <person name="Birren B."/>
        </authorList>
    </citation>
    <scope>NUCLEOTIDE SEQUENCE [LARGE SCALE GENOMIC DNA]</scope>
    <source>
        <strain evidence="5">CBS 10737</strain>
    </source>
</reference>
<proteinExistence type="inferred from homology"/>
<evidence type="ECO:0000313" key="5">
    <source>
        <dbReference type="EMBL" id="OCF47185.1"/>
    </source>
</evidence>
<gene>
    <name evidence="5" type="ORF">I206_06963</name>
    <name evidence="6" type="ORF">I206_101946</name>
</gene>
<dbReference type="KEGG" id="kpin:30175332"/>
<dbReference type="InterPro" id="IPR011993">
    <property type="entry name" value="PH-like_dom_sf"/>
</dbReference>
<dbReference type="PANTHER" id="PTHR13335">
    <property type="entry name" value="TARGET OF RAPAMYCIN COMPLEX 2 SUBUNIT MAPKAP1"/>
    <property type="match status" value="1"/>
</dbReference>
<dbReference type="InterPro" id="IPR031567">
    <property type="entry name" value="CRIM_dom"/>
</dbReference>
<dbReference type="Pfam" id="PF16979">
    <property type="entry name" value="SIN1_PH"/>
    <property type="match status" value="1"/>
</dbReference>
<dbReference type="GO" id="GO:0005737">
    <property type="term" value="C:cytoplasm"/>
    <property type="evidence" value="ECO:0007669"/>
    <property type="project" value="TreeGrafter"/>
</dbReference>
<evidence type="ECO:0008006" key="8">
    <source>
        <dbReference type="Google" id="ProtNLM"/>
    </source>
</evidence>
<dbReference type="EMBL" id="KV700117">
    <property type="protein sequence ID" value="OCF47185.1"/>
    <property type="molecule type" value="Genomic_DNA"/>
</dbReference>
<protein>
    <recommendedName>
        <fullName evidence="8">Stress-activated map kinase-interacting protein 1</fullName>
    </recommendedName>
</protein>
<dbReference type="OrthoDB" id="241990at2759"/>
<evidence type="ECO:0000256" key="1">
    <source>
        <dbReference type="ARBA" id="ARBA00009407"/>
    </source>
</evidence>
<reference evidence="6" key="2">
    <citation type="submission" date="2013-07" db="EMBL/GenBank/DDBJ databases">
        <authorList>
            <consortium name="The Broad Institute Genome Sequencing Platform"/>
            <person name="Cuomo C."/>
            <person name="Litvintseva A."/>
            <person name="Chen Y."/>
            <person name="Heitman J."/>
            <person name="Sun S."/>
            <person name="Springer D."/>
            <person name="Dromer F."/>
            <person name="Young S.K."/>
            <person name="Zeng Q."/>
            <person name="Gargeya S."/>
            <person name="Fitzgerald M."/>
            <person name="Abouelleil A."/>
            <person name="Alvarado L."/>
            <person name="Berlin A.M."/>
            <person name="Chapman S.B."/>
            <person name="Dewar J."/>
            <person name="Goldberg J."/>
            <person name="Griggs A."/>
            <person name="Gujja S."/>
            <person name="Hansen M."/>
            <person name="Howarth C."/>
            <person name="Imamovic A."/>
            <person name="Larimer J."/>
            <person name="McCowan C."/>
            <person name="Murphy C."/>
            <person name="Pearson M."/>
            <person name="Priest M."/>
            <person name="Roberts A."/>
            <person name="Saif S."/>
            <person name="Shea T."/>
            <person name="Sykes S."/>
            <person name="Wortman J."/>
            <person name="Nusbaum C."/>
            <person name="Birren B."/>
        </authorList>
    </citation>
    <scope>NUCLEOTIDE SEQUENCE</scope>
    <source>
        <strain evidence="6">CBS 10737</strain>
    </source>
</reference>
<dbReference type="PANTHER" id="PTHR13335:SF1">
    <property type="entry name" value="TARGET OF RAPAMYCIN COMPLEX 2 SUBUNIT MAPKAP1"/>
    <property type="match status" value="1"/>
</dbReference>
<feature type="compositionally biased region" description="Pro residues" evidence="2">
    <location>
        <begin position="520"/>
        <end position="530"/>
    </location>
</feature>
<name>A0A1B9HV83_9TREE</name>
<feature type="region of interest" description="Disordered" evidence="2">
    <location>
        <begin position="291"/>
        <end position="318"/>
    </location>
</feature>
<dbReference type="GO" id="GO:0038203">
    <property type="term" value="P:TORC2 signaling"/>
    <property type="evidence" value="ECO:0007669"/>
    <property type="project" value="TreeGrafter"/>
</dbReference>
<dbReference type="GeneID" id="30175332"/>
<dbReference type="GO" id="GO:0031932">
    <property type="term" value="C:TORC2 complex"/>
    <property type="evidence" value="ECO:0007669"/>
    <property type="project" value="InterPro"/>
</dbReference>
<feature type="region of interest" description="Disordered" evidence="2">
    <location>
        <begin position="500"/>
        <end position="558"/>
    </location>
</feature>
<accession>A0A1B9HV83</accession>
<dbReference type="GO" id="GO:0005886">
    <property type="term" value="C:plasma membrane"/>
    <property type="evidence" value="ECO:0007669"/>
    <property type="project" value="TreeGrafter"/>
</dbReference>
<keyword evidence="7" id="KW-1185">Reference proteome</keyword>
<feature type="domain" description="CRIM" evidence="3">
    <location>
        <begin position="377"/>
        <end position="501"/>
    </location>
</feature>
<dbReference type="Proteomes" id="UP000094020">
    <property type="component" value="Chromosome 2"/>
</dbReference>
<dbReference type="Gene3D" id="2.30.29.30">
    <property type="entry name" value="Pleckstrin-homology domain (PH domain)/Phosphotyrosine-binding domain (PTB)"/>
    <property type="match status" value="1"/>
</dbReference>
<dbReference type="EMBL" id="CP144520">
    <property type="protein sequence ID" value="WWC68027.1"/>
    <property type="molecule type" value="Genomic_DNA"/>
</dbReference>
<feature type="domain" description="SIN1-type PH" evidence="4">
    <location>
        <begin position="711"/>
        <end position="808"/>
    </location>
</feature>
<dbReference type="Pfam" id="PF16978">
    <property type="entry name" value="CRIM"/>
    <property type="match status" value="1"/>
</dbReference>
<evidence type="ECO:0000313" key="7">
    <source>
        <dbReference type="Proteomes" id="UP000094020"/>
    </source>
</evidence>
<evidence type="ECO:0000313" key="6">
    <source>
        <dbReference type="EMBL" id="WWC68027.1"/>
    </source>
</evidence>
<reference evidence="6" key="4">
    <citation type="submission" date="2024-02" db="EMBL/GenBank/DDBJ databases">
        <title>Comparative genomics of Cryptococcus and Kwoniella reveals pathogenesis evolution and contrasting modes of karyotype evolution via chromosome fusion or intercentromeric recombination.</title>
        <authorList>
            <person name="Coelho M.A."/>
            <person name="David-Palma M."/>
            <person name="Shea T."/>
            <person name="Bowers K."/>
            <person name="McGinley-Smith S."/>
            <person name="Mohammad A.W."/>
            <person name="Gnirke A."/>
            <person name="Yurkov A.M."/>
            <person name="Nowrousian M."/>
            <person name="Sun S."/>
            <person name="Cuomo C.A."/>
            <person name="Heitman J."/>
        </authorList>
    </citation>
    <scope>NUCLEOTIDE SEQUENCE</scope>
    <source>
        <strain evidence="6">CBS 10737</strain>
    </source>
</reference>
<comment type="similarity">
    <text evidence="1">Belongs to the SIN1 family.</text>
</comment>
<feature type="compositionally biased region" description="Basic and acidic residues" evidence="2">
    <location>
        <begin position="300"/>
        <end position="317"/>
    </location>
</feature>
<evidence type="ECO:0000259" key="3">
    <source>
        <dbReference type="Pfam" id="PF16978"/>
    </source>
</evidence>
<feature type="compositionally biased region" description="Polar residues" evidence="2">
    <location>
        <begin position="534"/>
        <end position="546"/>
    </location>
</feature>
<evidence type="ECO:0000256" key="2">
    <source>
        <dbReference type="SAM" id="MobiDB-lite"/>
    </source>
</evidence>
<dbReference type="STRING" id="1296096.A0A1B9HV83"/>
<feature type="region of interest" description="Disordered" evidence="2">
    <location>
        <begin position="65"/>
        <end position="155"/>
    </location>
</feature>
<organism evidence="5">
    <name type="scientific">Kwoniella pini CBS 10737</name>
    <dbReference type="NCBI Taxonomy" id="1296096"/>
    <lineage>
        <taxon>Eukaryota</taxon>
        <taxon>Fungi</taxon>
        <taxon>Dikarya</taxon>
        <taxon>Basidiomycota</taxon>
        <taxon>Agaricomycotina</taxon>
        <taxon>Tremellomycetes</taxon>
        <taxon>Tremellales</taxon>
        <taxon>Cryptococcaceae</taxon>
        <taxon>Kwoniella</taxon>
    </lineage>
</organism>
<dbReference type="InterPro" id="IPR031313">
    <property type="entry name" value="Sin1_PH_dom"/>
</dbReference>
<sequence length="827" mass="89443">MAMISDVDFMLQAIRLSSLRITDDPLTPRIISLDPSFALNPYITASGLSDIDRWPEIKRALDSPPLEPSYLSSQHGVPKRGLRDRTGSGGGLNYTQTIMGGKSGGAGMRVSGRNTQPAEGRRSGQANTSKNYRANSTSLITDNPLSPGQERTPTTTITKTVDKTPIMDNGFFSPSGRPRADSAPVPNLLGVPSGGVTSTSILNGSNMLNSGRGLGMTANPGLLEQALSTSEASNDDLANRINATPGVIGMEAEESSLGQGEGGASQLAVTGITTGGVDSMVGVLVDEGSDVDEDEAAEAENQRTHDHGNHTDSRRVSVDTMEGEQLDFTPQLLPSASTSPPQRTSALSALLNKHVPHLISKPSELSVSSVDEPAFMPNPFTSLYARVAAPPSAPSLSLEMYFPHSDKPTDPIVAKVRKDATVEEVTGFGLYKYWEDGRLPFLSDQEDEVRWSAVGWGLRIVEDDGEVDEDFPPLDRESQISKFSYGQFAIVEATEDQIRQNAAKAPTIQRRPSRILAAPTPRPSRPPTQPPTRGNTLTVPSNMQTASTSSSFSSNEQTPLGSIAGPGLSTTATAMKGSVGLSSTSSEIVRLKIRVTASADVHFTTTINVPSDMYIADLTEVLCKKKRLQMPATDWVLCLADLTLAIPLDRTVASLEGRTDLALVKRQWATEHGLRINDRRGGDPSASIFKRQSEPAPMQRYGPGLADFTQTYKKYTVQRKIAIGRHERVLAIDGDYIHIMPSESRAFFDSMKTTSFHITLVASCKLTGRAGGFKINVWREGAQKRYEFEAENQRQATDIVSTIRQLMKSYSSDRNSILPPPRPASRR</sequence>
<evidence type="ECO:0000259" key="4">
    <source>
        <dbReference type="Pfam" id="PF16979"/>
    </source>
</evidence>